<reference evidence="1" key="4">
    <citation type="submission" date="2025-09" db="UniProtKB">
        <authorList>
            <consortium name="Ensembl"/>
        </authorList>
    </citation>
    <scope>IDENTIFICATION</scope>
    <source>
        <strain evidence="1">17573</strain>
    </source>
</reference>
<dbReference type="VEuPathDB" id="HostDB:ENSMMUG00000062350"/>
<protein>
    <submittedName>
        <fullName evidence="1">Ribosomal protein L37</fullName>
    </submittedName>
</protein>
<evidence type="ECO:0000313" key="1">
    <source>
        <dbReference type="Ensembl" id="ENSMMUP00000062671.1"/>
    </source>
</evidence>
<reference evidence="2" key="1">
    <citation type="journal article" date="2007" name="Science">
        <title>Evolutionary and biomedical insights from the rhesus macaque genome.</title>
        <authorList>
            <person name="Gibbs R.A."/>
            <person name="Rogers J."/>
            <person name="Katze M.G."/>
            <person name="Bumgarner R."/>
            <person name="Weinstock G.M."/>
            <person name="Mardis E.R."/>
            <person name="Remington K.A."/>
            <person name="Strausberg R.L."/>
            <person name="Venter J.C."/>
            <person name="Wilson R.K."/>
            <person name="Batzer M.A."/>
            <person name="Bustamante C.D."/>
            <person name="Eichler E.E."/>
            <person name="Hahn M.W."/>
            <person name="Hardison R.C."/>
            <person name="Makova K.D."/>
            <person name="Miller W."/>
            <person name="Milosavljevic A."/>
            <person name="Palermo R.E."/>
            <person name="Siepel A."/>
            <person name="Sikela J.M."/>
            <person name="Attaway T."/>
            <person name="Bell S."/>
            <person name="Bernard K.E."/>
            <person name="Buhay C.J."/>
            <person name="Chandrabose M.N."/>
            <person name="Dao M."/>
            <person name="Davis C."/>
            <person name="Delehaunty K.D."/>
            <person name="Ding Y."/>
            <person name="Dinh H.H."/>
            <person name="Dugan-Rocha S."/>
            <person name="Fulton L.A."/>
            <person name="Gabisi R.A."/>
            <person name="Garner T.T."/>
            <person name="Godfrey J."/>
            <person name="Hawes A.C."/>
            <person name="Hernandez J."/>
            <person name="Hines S."/>
            <person name="Holder M."/>
            <person name="Hume J."/>
            <person name="Jhangiani S.N."/>
            <person name="Joshi V."/>
            <person name="Khan Z.M."/>
            <person name="Kirkness E.F."/>
            <person name="Cree A."/>
            <person name="Fowler R.G."/>
            <person name="Lee S."/>
            <person name="Lewis L.R."/>
            <person name="Li Z."/>
            <person name="Liu Y.-S."/>
            <person name="Moore S.M."/>
            <person name="Muzny D."/>
            <person name="Nazareth L.V."/>
            <person name="Ngo D.N."/>
            <person name="Okwuonu G.O."/>
            <person name="Pai G."/>
            <person name="Parker D."/>
            <person name="Paul H.A."/>
            <person name="Pfannkoch C."/>
            <person name="Pohl C.S."/>
            <person name="Rogers Y.-H.C."/>
            <person name="Ruiz S.J."/>
            <person name="Sabo A."/>
            <person name="Santibanez J."/>
            <person name="Schneider B.W."/>
            <person name="Smith S.M."/>
            <person name="Sodergren E."/>
            <person name="Svatek A.F."/>
            <person name="Utterback T.R."/>
            <person name="Vattathil S."/>
            <person name="Warren W."/>
            <person name="White C.S."/>
            <person name="Chinwalla A.T."/>
            <person name="Feng Y."/>
            <person name="Halpern A.L."/>
            <person name="Hillier L.W."/>
            <person name="Huang X."/>
            <person name="Minx P."/>
            <person name="Nelson J.O."/>
            <person name="Pepin K.H."/>
            <person name="Qin X."/>
            <person name="Sutton G.G."/>
            <person name="Venter E."/>
            <person name="Walenz B.P."/>
            <person name="Wallis J.W."/>
            <person name="Worley K.C."/>
            <person name="Yang S.-P."/>
            <person name="Jones S.M."/>
            <person name="Marra M.A."/>
            <person name="Rocchi M."/>
            <person name="Schein J.E."/>
            <person name="Baertsch R."/>
            <person name="Clarke L."/>
            <person name="Csuros M."/>
            <person name="Glasscock J."/>
            <person name="Harris R.A."/>
            <person name="Havlak P."/>
            <person name="Jackson A.R."/>
            <person name="Jiang H."/>
            <person name="Liu Y."/>
            <person name="Messina D.N."/>
            <person name="Shen Y."/>
            <person name="Song H.X.-Z."/>
            <person name="Wylie T."/>
            <person name="Zhang L."/>
            <person name="Birney E."/>
            <person name="Han K."/>
            <person name="Konkel M.K."/>
            <person name="Lee J."/>
            <person name="Smit A.F.A."/>
            <person name="Ullmer B."/>
            <person name="Wang H."/>
            <person name="Xing J."/>
            <person name="Burhans R."/>
            <person name="Cheng Z."/>
            <person name="Karro J.E."/>
            <person name="Ma J."/>
            <person name="Raney B."/>
            <person name="She X."/>
            <person name="Cox M.J."/>
            <person name="Demuth J.P."/>
            <person name="Dumas L.J."/>
            <person name="Han S.-G."/>
            <person name="Hopkins J."/>
            <person name="Karimpour-Fard A."/>
            <person name="Kim Y.H."/>
            <person name="Pollack J.R."/>
            <person name="Vinar T."/>
            <person name="Addo-Quaye C."/>
            <person name="Degenhardt J."/>
            <person name="Denby A."/>
            <person name="Hubisz M.J."/>
            <person name="Indap A."/>
            <person name="Kosiol C."/>
            <person name="Lahn B.T."/>
            <person name="Lawson H.A."/>
            <person name="Marklein A."/>
            <person name="Nielsen R."/>
            <person name="Vallender E.J."/>
            <person name="Clark A.G."/>
            <person name="Ferguson B."/>
            <person name="Hernandez R.D."/>
            <person name="Hirani K."/>
            <person name="Kehrer-Sawatzki H."/>
            <person name="Kolb J."/>
            <person name="Patil S."/>
            <person name="Pu L.-L."/>
            <person name="Ren Y."/>
            <person name="Smith D.G."/>
            <person name="Wheeler D.A."/>
            <person name="Schenck I."/>
            <person name="Ball E.V."/>
            <person name="Chen R."/>
            <person name="Cooper D.N."/>
            <person name="Giardine B."/>
            <person name="Hsu F."/>
            <person name="Kent W.J."/>
            <person name="Lesk A."/>
            <person name="Nelson D.L."/>
            <person name="O'brien W.E."/>
            <person name="Pruefer K."/>
            <person name="Stenson P.D."/>
            <person name="Wallace J.C."/>
            <person name="Ke H."/>
            <person name="Liu X.-M."/>
            <person name="Wang P."/>
            <person name="Xiang A.P."/>
            <person name="Yang F."/>
            <person name="Barber G.P."/>
            <person name="Haussler D."/>
            <person name="Karolchik D."/>
            <person name="Kern A.D."/>
            <person name="Kuhn R.M."/>
            <person name="Smith K.E."/>
            <person name="Zwieg A.S."/>
        </authorList>
    </citation>
    <scope>NUCLEOTIDE SEQUENCE [LARGE SCALE GENOMIC DNA]</scope>
    <source>
        <strain evidence="2">17573</strain>
    </source>
</reference>
<reference evidence="1" key="2">
    <citation type="submission" date="2019-01" db="EMBL/GenBank/DDBJ databases">
        <authorList>
            <person name="Graves T."/>
            <person name="Eichler E.E."/>
            <person name="Wilson R.K."/>
        </authorList>
    </citation>
    <scope>NUCLEOTIDE SEQUENCE [LARGE SCALE GENOMIC DNA]</scope>
    <source>
        <strain evidence="1">17573</strain>
    </source>
</reference>
<dbReference type="AlphaFoldDB" id="A0A5F7ZAT1"/>
<evidence type="ECO:0000313" key="2">
    <source>
        <dbReference type="Proteomes" id="UP000006718"/>
    </source>
</evidence>
<dbReference type="ExpressionAtlas" id="A0A5F7ZAT1">
    <property type="expression patterns" value="baseline"/>
</dbReference>
<name>A0A5F7ZAT1_MACMU</name>
<accession>A0A5F7ZAT1</accession>
<keyword evidence="2" id="KW-1185">Reference proteome</keyword>
<sequence>MVSCDEGLCESRSILVLCASLSAVLGGLARFRIRGTGGQKRGMQWPSRARRMAANWCLGDRSRRNCGARAALCPLLRRRERHRLESVAIRRTHCAAAVALRPTTFRSRPVANVATLPSARESITGVLRLKDEIPPELVE</sequence>
<dbReference type="Bgee" id="ENSMMUG00000062350">
    <property type="expression patterns" value="Expressed in adipose tissue and 22 other cell types or tissues"/>
</dbReference>
<dbReference type="Proteomes" id="UP000006718">
    <property type="component" value="Chromosome 6"/>
</dbReference>
<organism evidence="1 2">
    <name type="scientific">Macaca mulatta</name>
    <name type="common">Rhesus macaque</name>
    <dbReference type="NCBI Taxonomy" id="9544"/>
    <lineage>
        <taxon>Eukaryota</taxon>
        <taxon>Metazoa</taxon>
        <taxon>Chordata</taxon>
        <taxon>Craniata</taxon>
        <taxon>Vertebrata</taxon>
        <taxon>Euteleostomi</taxon>
        <taxon>Mammalia</taxon>
        <taxon>Eutheria</taxon>
        <taxon>Euarchontoglires</taxon>
        <taxon>Primates</taxon>
        <taxon>Haplorrhini</taxon>
        <taxon>Catarrhini</taxon>
        <taxon>Cercopithecidae</taxon>
        <taxon>Cercopithecinae</taxon>
        <taxon>Macaca</taxon>
    </lineage>
</organism>
<dbReference type="Ensembl" id="ENSMMUT00000097227.1">
    <property type="protein sequence ID" value="ENSMMUP00000062671.1"/>
    <property type="gene ID" value="ENSMMUG00000062350.1"/>
</dbReference>
<reference evidence="1" key="3">
    <citation type="submission" date="2025-08" db="UniProtKB">
        <authorList>
            <consortium name="Ensembl"/>
        </authorList>
    </citation>
    <scope>IDENTIFICATION</scope>
    <source>
        <strain evidence="1">17573</strain>
    </source>
</reference>
<dbReference type="GeneTree" id="ENSGT00390000005254"/>
<proteinExistence type="predicted"/>